<keyword evidence="2" id="KW-0520">NAD</keyword>
<reference evidence="6 7" key="1">
    <citation type="submission" date="2020-08" db="EMBL/GenBank/DDBJ databases">
        <title>The genome sequence of type strain Novosphingobium piscinae KCTC 42194.</title>
        <authorList>
            <person name="Liu Y."/>
        </authorList>
    </citation>
    <scope>NUCLEOTIDE SEQUENCE [LARGE SCALE GENOMIC DNA]</scope>
    <source>
        <strain evidence="6 7">KCTC 42194</strain>
    </source>
</reference>
<evidence type="ECO:0000256" key="2">
    <source>
        <dbReference type="ARBA" id="ARBA00023027"/>
    </source>
</evidence>
<evidence type="ECO:0000313" key="7">
    <source>
        <dbReference type="Proteomes" id="UP000551327"/>
    </source>
</evidence>
<accession>A0A7X1KNZ7</accession>
<comment type="caution">
    <text evidence="6">The sequence shown here is derived from an EMBL/GenBank/DDBJ whole genome shotgun (WGS) entry which is preliminary data.</text>
</comment>
<evidence type="ECO:0000256" key="3">
    <source>
        <dbReference type="PIRSR" id="PIRSR000103-1"/>
    </source>
</evidence>
<keyword evidence="1" id="KW-0560">Oxidoreductase</keyword>
<dbReference type="InterPro" id="IPR013328">
    <property type="entry name" value="6PGD_dom2"/>
</dbReference>
<dbReference type="GO" id="GO:0050661">
    <property type="term" value="F:NADP binding"/>
    <property type="evidence" value="ECO:0007669"/>
    <property type="project" value="InterPro"/>
</dbReference>
<dbReference type="GO" id="GO:0016616">
    <property type="term" value="F:oxidoreductase activity, acting on the CH-OH group of donors, NAD or NADP as acceptor"/>
    <property type="evidence" value="ECO:0007669"/>
    <property type="project" value="TreeGrafter"/>
</dbReference>
<dbReference type="Pfam" id="PF03446">
    <property type="entry name" value="NAD_binding_2"/>
    <property type="match status" value="1"/>
</dbReference>
<gene>
    <name evidence="6" type="ORF">H7F53_01790</name>
</gene>
<dbReference type="AlphaFoldDB" id="A0A7X1KNZ7"/>
<dbReference type="PROSITE" id="PS00895">
    <property type="entry name" value="3_HYDROXYISOBUT_DH"/>
    <property type="match status" value="1"/>
</dbReference>
<dbReference type="PANTHER" id="PTHR22981:SF80">
    <property type="entry name" value="BLR4309 PROTEIN"/>
    <property type="match status" value="1"/>
</dbReference>
<evidence type="ECO:0000259" key="5">
    <source>
        <dbReference type="Pfam" id="PF14833"/>
    </source>
</evidence>
<proteinExistence type="predicted"/>
<sequence length="291" mass="29683">MRIAFIGLGMMGRPMAERLIAGGFSVRVNDADLGLADAFGPAWAGTPAEAAREAEVLITMLPTGGIVREVLLGTGEAALALPSGAVVIDCSSSEAAGTVALGADLAARGITLVDAPVSGGVPLAREGKLTLMVGGTDDTLLARLGPILGQIGGRIVPVGPLGAGHAAKAINMAIAACTLAATCEGLALGARFGLDPATLLEVINNSTGRSAVGETVIRNHVLPRTYAQGFALALMTKDVGLADGMRGYLGLHLPLLEATHAQWRDALAELGTATDFSEYNRYVENHLEDPA</sequence>
<dbReference type="Gene3D" id="1.10.1040.10">
    <property type="entry name" value="N-(1-d-carboxylethyl)-l-norvaline Dehydrogenase, domain 2"/>
    <property type="match status" value="1"/>
</dbReference>
<dbReference type="Gene3D" id="3.40.50.720">
    <property type="entry name" value="NAD(P)-binding Rossmann-like Domain"/>
    <property type="match status" value="1"/>
</dbReference>
<dbReference type="InterPro" id="IPR015815">
    <property type="entry name" value="HIBADH-related"/>
</dbReference>
<dbReference type="InterPro" id="IPR008927">
    <property type="entry name" value="6-PGluconate_DH-like_C_sf"/>
</dbReference>
<dbReference type="EMBL" id="JACLAX010000001">
    <property type="protein sequence ID" value="MBC2667875.1"/>
    <property type="molecule type" value="Genomic_DNA"/>
</dbReference>
<evidence type="ECO:0000259" key="4">
    <source>
        <dbReference type="Pfam" id="PF03446"/>
    </source>
</evidence>
<dbReference type="InterPro" id="IPR036291">
    <property type="entry name" value="NAD(P)-bd_dom_sf"/>
</dbReference>
<dbReference type="InterPro" id="IPR029154">
    <property type="entry name" value="HIBADH-like_NADP-bd"/>
</dbReference>
<keyword evidence="7" id="KW-1185">Reference proteome</keyword>
<dbReference type="SUPFAM" id="SSF51735">
    <property type="entry name" value="NAD(P)-binding Rossmann-fold domains"/>
    <property type="match status" value="1"/>
</dbReference>
<dbReference type="SUPFAM" id="SSF48179">
    <property type="entry name" value="6-phosphogluconate dehydrogenase C-terminal domain-like"/>
    <property type="match status" value="1"/>
</dbReference>
<dbReference type="GO" id="GO:0016054">
    <property type="term" value="P:organic acid catabolic process"/>
    <property type="evidence" value="ECO:0007669"/>
    <property type="project" value="UniProtKB-ARBA"/>
</dbReference>
<dbReference type="Pfam" id="PF14833">
    <property type="entry name" value="NAD_binding_11"/>
    <property type="match status" value="1"/>
</dbReference>
<protein>
    <submittedName>
        <fullName evidence="6">NAD(P)-dependent oxidoreductase</fullName>
    </submittedName>
</protein>
<dbReference type="PIRSF" id="PIRSF000103">
    <property type="entry name" value="HIBADH"/>
    <property type="match status" value="1"/>
</dbReference>
<evidence type="ECO:0000313" key="6">
    <source>
        <dbReference type="EMBL" id="MBC2667875.1"/>
    </source>
</evidence>
<dbReference type="InterPro" id="IPR002204">
    <property type="entry name" value="3-OH-isobutyrate_DH-rel_CS"/>
</dbReference>
<feature type="domain" description="6-phosphogluconate dehydrogenase NADP-binding" evidence="4">
    <location>
        <begin position="2"/>
        <end position="157"/>
    </location>
</feature>
<feature type="active site" evidence="3">
    <location>
        <position position="168"/>
    </location>
</feature>
<name>A0A7X1KNZ7_9SPHN</name>
<dbReference type="Proteomes" id="UP000551327">
    <property type="component" value="Unassembled WGS sequence"/>
</dbReference>
<dbReference type="InterPro" id="IPR006115">
    <property type="entry name" value="6PGDH_NADP-bd"/>
</dbReference>
<evidence type="ECO:0000256" key="1">
    <source>
        <dbReference type="ARBA" id="ARBA00023002"/>
    </source>
</evidence>
<dbReference type="PANTHER" id="PTHR22981">
    <property type="entry name" value="3-HYDROXYISOBUTYRATE DEHYDROGENASE-RELATED"/>
    <property type="match status" value="1"/>
</dbReference>
<organism evidence="6 7">
    <name type="scientific">Novosphingobium piscinae</name>
    <dbReference type="NCBI Taxonomy" id="1507448"/>
    <lineage>
        <taxon>Bacteria</taxon>
        <taxon>Pseudomonadati</taxon>
        <taxon>Pseudomonadota</taxon>
        <taxon>Alphaproteobacteria</taxon>
        <taxon>Sphingomonadales</taxon>
        <taxon>Sphingomonadaceae</taxon>
        <taxon>Novosphingobium</taxon>
    </lineage>
</organism>
<dbReference type="RefSeq" id="WP_185677740.1">
    <property type="nucleotide sequence ID" value="NZ_JACLAX010000001.1"/>
</dbReference>
<dbReference type="GO" id="GO:0051287">
    <property type="term" value="F:NAD binding"/>
    <property type="evidence" value="ECO:0007669"/>
    <property type="project" value="InterPro"/>
</dbReference>
<feature type="domain" description="3-hydroxyisobutyrate dehydrogenase-like NAD-binding" evidence="5">
    <location>
        <begin position="162"/>
        <end position="281"/>
    </location>
</feature>